<name>A0A1E4RKD8_9ASCO</name>
<dbReference type="Proteomes" id="UP000095085">
    <property type="component" value="Unassembled WGS sequence"/>
</dbReference>
<sequence length="262" mass="30615">MGVVLIVNLIAVLFQIQLYARIPRHNKHRRSIYGLSYNFVFLTWLQLACRNITNLLYSCNNKVKEQIGRRYPYGEFEVPGLLVVLAEVILFGVISEGLIQLYLPKYKKTRNINQGISTIPKVFVVSGLVIEGWITWCVINNERFSFKVLDCVDFIWFFGNICGWIKLVPQVFMNWFDSSVAGTYKYFSRFYGMLIVFQLIVKVVIMFGVDSKIHWFNEPVNIDTWGSILINLIMSFTFIYQEEIYKFNRPTLLQNQPEGEVV</sequence>
<keyword evidence="1" id="KW-0812">Transmembrane</keyword>
<dbReference type="RefSeq" id="XP_020076806.1">
    <property type="nucleotide sequence ID" value="XM_020218556.1"/>
</dbReference>
<dbReference type="GeneID" id="30993106"/>
<feature type="transmembrane region" description="Helical" evidence="1">
    <location>
        <begin position="34"/>
        <end position="53"/>
    </location>
</feature>
<dbReference type="AlphaFoldDB" id="A0A1E4RKD8"/>
<feature type="transmembrane region" description="Helical" evidence="1">
    <location>
        <begin position="81"/>
        <end position="103"/>
    </location>
</feature>
<keyword evidence="1" id="KW-0472">Membrane</keyword>
<feature type="transmembrane region" description="Helical" evidence="1">
    <location>
        <begin position="154"/>
        <end position="176"/>
    </location>
</feature>
<evidence type="ECO:0000256" key="1">
    <source>
        <dbReference type="SAM" id="Phobius"/>
    </source>
</evidence>
<organism evidence="2 3">
    <name type="scientific">Hyphopichia burtonii NRRL Y-1933</name>
    <dbReference type="NCBI Taxonomy" id="984485"/>
    <lineage>
        <taxon>Eukaryota</taxon>
        <taxon>Fungi</taxon>
        <taxon>Dikarya</taxon>
        <taxon>Ascomycota</taxon>
        <taxon>Saccharomycotina</taxon>
        <taxon>Pichiomycetes</taxon>
        <taxon>Debaryomycetaceae</taxon>
        <taxon>Hyphopichia</taxon>
    </lineage>
</organism>
<keyword evidence="3" id="KW-1185">Reference proteome</keyword>
<reference evidence="3" key="1">
    <citation type="submission" date="2016-05" db="EMBL/GenBank/DDBJ databases">
        <title>Comparative genomics of biotechnologically important yeasts.</title>
        <authorList>
            <consortium name="DOE Joint Genome Institute"/>
            <person name="Riley R."/>
            <person name="Haridas S."/>
            <person name="Wolfe K.H."/>
            <person name="Lopes M.R."/>
            <person name="Hittinger C.T."/>
            <person name="Goker M."/>
            <person name="Salamov A."/>
            <person name="Wisecaver J."/>
            <person name="Long T.M."/>
            <person name="Aerts A.L."/>
            <person name="Barry K."/>
            <person name="Choi C."/>
            <person name="Clum A."/>
            <person name="Coughlan A.Y."/>
            <person name="Deshpande S."/>
            <person name="Douglass A.P."/>
            <person name="Hanson S.J."/>
            <person name="Klenk H.-P."/>
            <person name="Labutti K."/>
            <person name="Lapidus A."/>
            <person name="Lindquist E."/>
            <person name="Lipzen A."/>
            <person name="Meier-Kolthoff J.P."/>
            <person name="Ohm R.A."/>
            <person name="Otillar R.P."/>
            <person name="Pangilinan J."/>
            <person name="Peng Y."/>
            <person name="Rokas A."/>
            <person name="Rosa C.A."/>
            <person name="Scheuner C."/>
            <person name="Sibirny A.A."/>
            <person name="Slot J.C."/>
            <person name="Stielow J.B."/>
            <person name="Sun H."/>
            <person name="Kurtzman C.P."/>
            <person name="Blackwell M."/>
            <person name="Grigoriev I.V."/>
            <person name="Jeffries T.W."/>
        </authorList>
    </citation>
    <scope>NUCLEOTIDE SEQUENCE [LARGE SCALE GENOMIC DNA]</scope>
    <source>
        <strain evidence="3">NRRL Y-1933</strain>
    </source>
</reference>
<evidence type="ECO:0000313" key="2">
    <source>
        <dbReference type="EMBL" id="ODV67739.1"/>
    </source>
</evidence>
<proteinExistence type="predicted"/>
<feature type="transmembrane region" description="Helical" evidence="1">
    <location>
        <begin position="224"/>
        <end position="240"/>
    </location>
</feature>
<gene>
    <name evidence="2" type="ORF">HYPBUDRAFT_107503</name>
</gene>
<dbReference type="EMBL" id="KV454540">
    <property type="protein sequence ID" value="ODV67739.1"/>
    <property type="molecule type" value="Genomic_DNA"/>
</dbReference>
<protein>
    <submittedName>
        <fullName evidence="2">Uncharacterized protein</fullName>
    </submittedName>
</protein>
<feature type="transmembrane region" description="Helical" evidence="1">
    <location>
        <begin position="115"/>
        <end position="134"/>
    </location>
</feature>
<dbReference type="STRING" id="984485.A0A1E4RKD8"/>
<keyword evidence="1" id="KW-1133">Transmembrane helix</keyword>
<accession>A0A1E4RKD8</accession>
<dbReference type="OrthoDB" id="75720at2759"/>
<feature type="transmembrane region" description="Helical" evidence="1">
    <location>
        <begin position="188"/>
        <end position="209"/>
    </location>
</feature>
<evidence type="ECO:0000313" key="3">
    <source>
        <dbReference type="Proteomes" id="UP000095085"/>
    </source>
</evidence>